<sequence length="109" mass="12364">MAFFGKREESLLEKIRANTKKLVDDCLNAIITKAKAALPAINDNLLAHSKISREAELKFTLDSAISLTEEDAFDQKDREYALTFLSTEYTKQGFKVVVDKDNNTFTISW</sequence>
<evidence type="ECO:0000313" key="1">
    <source>
        <dbReference type="EMBL" id="SNW61962.1"/>
    </source>
</evidence>
<dbReference type="Proteomes" id="UP000236316">
    <property type="component" value="Segment"/>
</dbReference>
<dbReference type="EMBL" id="LT906555">
    <property type="protein sequence ID" value="SNW61962.1"/>
    <property type="molecule type" value="Genomic_DNA"/>
</dbReference>
<protein>
    <submittedName>
        <fullName evidence="1">Uncharacterized protein</fullName>
    </submittedName>
</protein>
<gene>
    <name evidence="1" type="ORF">ORPV_58</name>
</gene>
<keyword evidence="2" id="KW-1185">Reference proteome</keyword>
<proteinExistence type="predicted"/>
<dbReference type="GeneID" id="35382373"/>
<organism evidence="1">
    <name type="scientific">Orpheovirus IHUMI-LCC2</name>
    <dbReference type="NCBI Taxonomy" id="2023057"/>
    <lineage>
        <taxon>Viruses</taxon>
        <taxon>Varidnaviria</taxon>
        <taxon>Bamfordvirae</taxon>
        <taxon>Nucleocytoviricota</taxon>
        <taxon>Megaviricetes</taxon>
        <taxon>Pimascovirales</taxon>
        <taxon>Ocovirineae</taxon>
        <taxon>Orpheoviridae</taxon>
        <taxon>Alphaorpheovirus</taxon>
        <taxon>Alphaorpheovirus massiliense</taxon>
    </lineage>
</organism>
<name>A0A2I2L349_9VIRU</name>
<reference evidence="1" key="1">
    <citation type="submission" date="2017-08" db="EMBL/GenBank/DDBJ databases">
        <authorList>
            <consortium name="Urmite Genomes"/>
        </authorList>
    </citation>
    <scope>NUCLEOTIDE SEQUENCE [LARGE SCALE GENOMIC DNA]</scope>
    <source>
        <strain evidence="1">IHUMI-LCC2</strain>
    </source>
</reference>
<dbReference type="KEGG" id="vg:35382373"/>
<dbReference type="RefSeq" id="YP_009448264.1">
    <property type="nucleotide sequence ID" value="NC_036594.1"/>
</dbReference>
<accession>A0A2I2L349</accession>
<evidence type="ECO:0000313" key="2">
    <source>
        <dbReference type="Proteomes" id="UP000236316"/>
    </source>
</evidence>